<proteinExistence type="predicted"/>
<dbReference type="Pfam" id="PF07539">
    <property type="entry name" value="UTP20_N"/>
    <property type="match status" value="2"/>
</dbReference>
<dbReference type="CDD" id="cd22265">
    <property type="entry name" value="UDM1_RNF168"/>
    <property type="match status" value="1"/>
</dbReference>
<name>A0A7R9E8Q0_9NEOP</name>
<gene>
    <name evidence="6" type="ORF">TMSB3V08_LOCUS6304</name>
</gene>
<dbReference type="PANTHER" id="PTHR17695:SF11">
    <property type="entry name" value="SMALL SUBUNIT PROCESSOME COMPONENT 20 HOMOLOG"/>
    <property type="match status" value="1"/>
</dbReference>
<dbReference type="SUPFAM" id="SSF48371">
    <property type="entry name" value="ARM repeat"/>
    <property type="match status" value="2"/>
</dbReference>
<feature type="domain" description="U3 small nucleolar RNA-associated protein 20" evidence="4">
    <location>
        <begin position="2021"/>
        <end position="2237"/>
    </location>
</feature>
<evidence type="ECO:0000313" key="6">
    <source>
        <dbReference type="EMBL" id="CAD7429527.1"/>
    </source>
</evidence>
<evidence type="ECO:0000259" key="4">
    <source>
        <dbReference type="Pfam" id="PF20416"/>
    </source>
</evidence>
<evidence type="ECO:0000259" key="3">
    <source>
        <dbReference type="Pfam" id="PF07539"/>
    </source>
</evidence>
<feature type="domain" description="U3 small nucleolar RNA-associated protein 20 N-terminal" evidence="3">
    <location>
        <begin position="1375"/>
        <end position="1699"/>
    </location>
</feature>
<dbReference type="InterPro" id="IPR046523">
    <property type="entry name" value="UTP20_dom"/>
</dbReference>
<dbReference type="InterPro" id="IPR052575">
    <property type="entry name" value="SSU_processome_comp_20"/>
</dbReference>
<dbReference type="EMBL" id="OB794113">
    <property type="protein sequence ID" value="CAD7429527.1"/>
    <property type="molecule type" value="Genomic_DNA"/>
</dbReference>
<organism evidence="6">
    <name type="scientific">Timema monikensis</name>
    <dbReference type="NCBI Taxonomy" id="170555"/>
    <lineage>
        <taxon>Eukaryota</taxon>
        <taxon>Metazoa</taxon>
        <taxon>Ecdysozoa</taxon>
        <taxon>Arthropoda</taxon>
        <taxon>Hexapoda</taxon>
        <taxon>Insecta</taxon>
        <taxon>Pterygota</taxon>
        <taxon>Neoptera</taxon>
        <taxon>Polyneoptera</taxon>
        <taxon>Phasmatodea</taxon>
        <taxon>Timematodea</taxon>
        <taxon>Timematoidea</taxon>
        <taxon>Timematidae</taxon>
        <taxon>Timema</taxon>
    </lineage>
</organism>
<dbReference type="InterPro" id="IPR016024">
    <property type="entry name" value="ARM-type_fold"/>
</dbReference>
<reference evidence="6" key="1">
    <citation type="submission" date="2020-11" db="EMBL/GenBank/DDBJ databases">
        <authorList>
            <person name="Tran Van P."/>
        </authorList>
    </citation>
    <scope>NUCLEOTIDE SEQUENCE</scope>
</reference>
<dbReference type="PANTHER" id="PTHR17695">
    <property type="entry name" value="SMALL SUBUNIT PROCESSOME COMPONENT 20 HOMOLOG"/>
    <property type="match status" value="1"/>
</dbReference>
<evidence type="ECO:0000259" key="5">
    <source>
        <dbReference type="Pfam" id="PF23099"/>
    </source>
</evidence>
<accession>A0A7R9E8Q0</accession>
<keyword evidence="1" id="KW-0175">Coiled coil</keyword>
<sequence>MKNKPVRHKETNTFKFQTFSERIGNINIDVFHRVGHKYEEEDSEDQGTFFHQCLQKWSVLNLTESFDNFRRELPLVQTLPQLLNQKDEVLATLVEHIEMKNPLSLQPLLELLVAFARDLYHDFYPYYQRVLTLLISLLSAKDADVLEWVFMALAYVFKFLWRCLVRNVNVVFDSLLPLLSNSRPQYVNNFAAESFAFVARKVKDKRGFLVLMLRTLETRPQSVSGCGSLMFEGLRGVSGQFHSSAELVLTLYLQSLGDPHMPTQTLYEVLTHVVDSMLKGIKRNKGGLFWKCALDTVSLFTQGCHEKDQCELAQKALILTLQLILRAVTYKNGVFVEDPQFLVVQLIALLRLPHSTLPDSILAVVIEIGALLLQSEHVKLSQEHASLLTREILSVPSPSLLVQFVERVFHYSSFESLVLPHVLRYCRDTLATEDGLHKGLCLLTKLVLVKAPLCSSGVELESWERYTLDFDRKVNEPRERTFPQAVLDLLISDSSTDLVERQHDYLHALICLPHLKPLNEDRVAGLLKQILKHILELLRCCREDYSVVRPRESGEVTGNKMDVDVPSDEKERNRNKRLLFIFSVVLEVCAHMLKSGTLLEVLELGVVEELLRNVRDIEFVHLLRTLDVLLTSIHLRDEGGVFQEDLFEKLFHELKVNLSSPYTDVRLVTLHIFSLFERSTHNTSSNLVLKEWSLFSQCLAAESVLPTVQDYRDKLQQLQALSYETVASSLIRNSAYSQVPLRYLLGVLFVNFQLLWKPVTRLVVSYAHGLPSAEFWEVFHEQLSLAVQGVKTLVENPTPGSLGLKCDALNNVYTRLNYLDDKPDYVNYRILLWNAMIEFPEVCEQKNRNVVLLFLTYVQEEYMRSSSETSRCCDVRISADQKEVEDTLETSAKGPSQKAPQYHSRSITKTLLAHLAIFTKIQSPRSMFREPELCKLYHDFLGHKNSEVQKLALNCILTYKDHFLTPYKEQLFRLIDDQTFRNELVAFKVDKEGEVVQDEHRSGLMPVIMRILFSKMSAKTGPRTGGKAGGALRRSLVLKFLAGCEQDEMMMFVQMLFDKYSRNMQDEPASMVLTIHSSLDLAKVPHPKRVLSSLNLLQVVLQRLGSLMGYDVLTHLVRVLLWVGGTAWSVWEHKADVHPRYTAAFRDIRTSCLEAFTYFFNQFESYPWSIGEIDAVFRVMVFPYLEKLPIEGIHSPTALLKLFSALSKQPSKLKSFPSPEEVSRRHAEERALKEKLEKRLILEREKRAQEKRIQEERKRIAQIEHEKRVKEEQTRRVQAERERILQEECERRIREERERRVQEEKEKERRRQAALTATADIIFNQLFLELTRDVCWKVLTVEQMLVWTSETCNTIIEEVLEDYLYQIAKEILLQERCFVLLVKHVEGQPTMCALPHIMKLLGSPKTRPSVTGTILEMVERLLTLEDYEGDARIPTGPVLAIDTAAVARLNLRERLNYGSCLLLPHVGSLLAYLHSRLTASKRRSRLSRQELSVLSRVSELASDPITSDSLLRLLLPLLGRGRQEPPETVVTDLLTSVGNLINQVPQPHNYLRSLAPLFGTVSHITPRKLLCSVLESISKRCDGDKALMSGVQLVVGLNAWDARWVEQPDFIRRLDAFKQVHVSLDAGEIGSNIGAIIIHNCFYILRKETDLSLRDSAGYCIRRVAPALCNKYKDVGPDREFLVSETVLNLVRAGIRDKNESMRHEAVALLGEMCRECDMHPVLRDLAKLANKADPEVDFFENLLHLQSHRKTRALLKFCLVARELTKPPNTRTLTQFILPLASSYLCCEKFATKNSIVDAAIEATGVVCRLLPWHQYETVLRYYLTKLGRHIEYQKQLVRIVVAILDAFHFDLSRADIKALVQRSKKTLLINSSILLDIEKVKDGESVGDRSIDTIKDGEGVGDRSIDKVKDGEGVGDRSVDTEMSVFSEKVELNTEELGTNIDADKDKVSAKEWEASMMELGEAMTEEDQLEEDLEAAGHKEEVMDQSPPEQEVMTPSEPARTQAESSHKVNKRQRGFDSDKEDILRIPVALAAVKLLQRLPSAVMEQNLPGILMKLCTFLKSRLDSVRRVTRETLQQIMVALGPSHLATLVKEMMALLTRGFEVHVLVYTVHSVMVALKGMFKAGDIDGCLQDILEVCQKDLFGSLAEEKEVVKIARNVQEARSTKSFHTFSLLAQFITDSCLTDLLLPLKQMLTSSFSHKIISRVSECLRYIVMGLTDNTFVSVESLLIFTYGVTSDSIPELTSTVKKKELTPTQREKLSRRQVDTFIIPAAPRTRYGAITATAKVSANTNAHVLVEFGLRLFHTLLKKERLRSGDYRGFVDPLVPLITNCLNAPQVKLVTLCIQCLSWVLKMDLPSIRANIDSISSSLFALLHKYAVAGLSKGDNFSLVVATFKVVTVLVRDVKSHTISEDQLKTLLLYAEQDIHDHSRQATAFSLLKAILSRKLVVPEMGEVMNKVAVLSVTSELGHVRMQARQVFHQFLMDYPLGKKLTKHLGFHMSQLNYELKPGRESVLEMIHTIITTFPLPVLDEQSELLFMMLGARLVNDEAPECRKMVAQTLKALLGRLPNNTRDQLFDIVMLWLQDSKVSHRQMSVQLCGIFVQVEQKKFERRLVVLVPVLLDQLAPTPCADDLPGRFVRAVPVVESSNWSEEEQHQHDHRLFQTLQTLNKICEHCPALLSDAKWSETVQALADNAQLFLAHSHEWVRLAGAQLLGHVFSSLDPQQIAVAAVSCTGASTGVLMTRTRSELRSLVLDLCAVLQLGNTLPDLVEQVIKNLVFLARILQGVSEQDTQARDQGVDCAMDDKEDESLIKISLAWMIRRMRRIVNTEIIQTPKSTQLRTAVFKWLGAVAVTLPKSQLSALLPHLMTPLVREMMVVEPSGDELRRLAKDVGDVMRRRVGAEEYTRQLARLQAQLEARRTGRKSKRAQEVITDPERAAKRKIKKHLKKKDFKKKKFDVLKGRKPGDGSVNCDKALEIGSEFKKNMYGGNLRATKLKLKDSETFICYEQHYTKKERNGLLTSSDVASARELFILSLYNKENCNSLDELRYKIYVQTVARKSVTATFDIAMLLLVNTQSVSVGVTMDRVPVMTFLPPAPGKLCHLICCGCECKKSELVRSTVCRSGEVCNSPSPSITMDSEENVDKLINIF</sequence>
<feature type="region of interest" description="Disordered" evidence="2">
    <location>
        <begin position="1982"/>
        <end position="2017"/>
    </location>
</feature>
<evidence type="ECO:0000256" key="1">
    <source>
        <dbReference type="SAM" id="Coils"/>
    </source>
</evidence>
<evidence type="ECO:0000256" key="2">
    <source>
        <dbReference type="SAM" id="MobiDB-lite"/>
    </source>
</evidence>
<dbReference type="Gene3D" id="1.25.10.10">
    <property type="entry name" value="Leucine-rich Repeat Variant"/>
    <property type="match status" value="3"/>
</dbReference>
<dbReference type="GO" id="GO:0030686">
    <property type="term" value="C:90S preribosome"/>
    <property type="evidence" value="ECO:0007669"/>
    <property type="project" value="TreeGrafter"/>
</dbReference>
<dbReference type="GO" id="GO:0032040">
    <property type="term" value="C:small-subunit processome"/>
    <property type="evidence" value="ECO:0007669"/>
    <property type="project" value="TreeGrafter"/>
</dbReference>
<dbReference type="Pfam" id="PF20416">
    <property type="entry name" value="UTP20"/>
    <property type="match status" value="1"/>
</dbReference>
<protein>
    <recommendedName>
        <fullName evidence="7">Small subunit processome component 20 homolog</fullName>
    </recommendedName>
</protein>
<feature type="domain" description="U3 small nucleolar RNA-associated protein 20 N-terminal" evidence="3">
    <location>
        <begin position="907"/>
        <end position="1215"/>
    </location>
</feature>
<dbReference type="InterPro" id="IPR011430">
    <property type="entry name" value="UTP20_N"/>
</dbReference>
<evidence type="ECO:0008006" key="7">
    <source>
        <dbReference type="Google" id="ProtNLM"/>
    </source>
</evidence>
<dbReference type="InterPro" id="IPR011989">
    <property type="entry name" value="ARM-like"/>
</dbReference>
<dbReference type="InterPro" id="IPR057525">
    <property type="entry name" value="UTP20_C"/>
</dbReference>
<feature type="domain" description="U3 small nucleolar RNA-associated protein 20 C-terminal" evidence="5">
    <location>
        <begin position="2594"/>
        <end position="2961"/>
    </location>
</feature>
<feature type="coiled-coil region" evidence="1">
    <location>
        <begin position="1232"/>
        <end position="1313"/>
    </location>
</feature>
<dbReference type="Pfam" id="PF23099">
    <property type="entry name" value="UTP20_C"/>
    <property type="match status" value="1"/>
</dbReference>